<dbReference type="PROSITE" id="PS50931">
    <property type="entry name" value="HTH_LYSR"/>
    <property type="match status" value="1"/>
</dbReference>
<dbReference type="GO" id="GO:0003700">
    <property type="term" value="F:DNA-binding transcription factor activity"/>
    <property type="evidence" value="ECO:0007669"/>
    <property type="project" value="InterPro"/>
</dbReference>
<dbReference type="AlphaFoldDB" id="A0A345D8F7"/>
<dbReference type="FunFam" id="1.10.10.10:FF:000001">
    <property type="entry name" value="LysR family transcriptional regulator"/>
    <property type="match status" value="1"/>
</dbReference>
<accession>A0A345D8F7</accession>
<evidence type="ECO:0000256" key="4">
    <source>
        <dbReference type="ARBA" id="ARBA00023163"/>
    </source>
</evidence>
<comment type="similarity">
    <text evidence="1">Belongs to the LysR transcriptional regulatory family.</text>
</comment>
<dbReference type="SUPFAM" id="SSF46785">
    <property type="entry name" value="Winged helix' DNA-binding domain"/>
    <property type="match status" value="1"/>
</dbReference>
<evidence type="ECO:0000313" key="7">
    <source>
        <dbReference type="Proteomes" id="UP000252182"/>
    </source>
</evidence>
<dbReference type="EMBL" id="CP031124">
    <property type="protein sequence ID" value="AXF84645.1"/>
    <property type="molecule type" value="Genomic_DNA"/>
</dbReference>
<dbReference type="InterPro" id="IPR005119">
    <property type="entry name" value="LysR_subst-bd"/>
</dbReference>
<dbReference type="Gene3D" id="3.40.190.10">
    <property type="entry name" value="Periplasmic binding protein-like II"/>
    <property type="match status" value="2"/>
</dbReference>
<keyword evidence="7" id="KW-1185">Reference proteome</keyword>
<dbReference type="Pfam" id="PF00126">
    <property type="entry name" value="HTH_1"/>
    <property type="match status" value="1"/>
</dbReference>
<dbReference type="PANTHER" id="PTHR30537">
    <property type="entry name" value="HTH-TYPE TRANSCRIPTIONAL REGULATOR"/>
    <property type="match status" value="1"/>
</dbReference>
<dbReference type="GO" id="GO:0043565">
    <property type="term" value="F:sequence-specific DNA binding"/>
    <property type="evidence" value="ECO:0007669"/>
    <property type="project" value="TreeGrafter"/>
</dbReference>
<reference evidence="7" key="1">
    <citation type="submission" date="2018-07" db="EMBL/GenBank/DDBJ databases">
        <authorList>
            <person name="Kim H."/>
        </authorList>
    </citation>
    <scope>NUCLEOTIDE SEQUENCE [LARGE SCALE GENOMIC DNA]</scope>
    <source>
        <strain evidence="7">F02</strain>
    </source>
</reference>
<dbReference type="PRINTS" id="PR00039">
    <property type="entry name" value="HTHLYSR"/>
</dbReference>
<dbReference type="InterPro" id="IPR000847">
    <property type="entry name" value="LysR_HTH_N"/>
</dbReference>
<sequence>MSHMKTLERLPPLNGLKIFEAVARHQSMVAAAAELHLTHGAVSRQIKQLERHLNVALFVRRNRGIFLTHEGDTLRAACVSVFAQIADVVAQIKPDQRVRPLVISCEPTIAMRWLIARLPKFQARHPEVLLHLFTAGGKVQFAEQGVDVAIRRNDFDLSGLYVEHLAYEKIGPVCAPVLWQRHLAVENMPRLHTASRPRAWLGWLLGHGGWVEPSAGELSFEHFYLTLQAAGAGLGAAIASQYMAEQDVRDGRLMAPFGFVEDGSAYCAVSAMPFDEDPRKILFLNWLREEFELSGLM</sequence>
<dbReference type="InterPro" id="IPR036390">
    <property type="entry name" value="WH_DNA-bd_sf"/>
</dbReference>
<keyword evidence="3" id="KW-0238">DNA-binding</keyword>
<dbReference type="SUPFAM" id="SSF53850">
    <property type="entry name" value="Periplasmic binding protein-like II"/>
    <property type="match status" value="1"/>
</dbReference>
<evidence type="ECO:0000256" key="1">
    <source>
        <dbReference type="ARBA" id="ARBA00009437"/>
    </source>
</evidence>
<name>A0A345D8F7_9BURK</name>
<dbReference type="GO" id="GO:0006351">
    <property type="term" value="P:DNA-templated transcription"/>
    <property type="evidence" value="ECO:0007669"/>
    <property type="project" value="TreeGrafter"/>
</dbReference>
<proteinExistence type="inferred from homology"/>
<dbReference type="PANTHER" id="PTHR30537:SF74">
    <property type="entry name" value="HTH-TYPE TRANSCRIPTIONAL REGULATOR TRPI"/>
    <property type="match status" value="1"/>
</dbReference>
<evidence type="ECO:0000313" key="6">
    <source>
        <dbReference type="EMBL" id="AXF84645.1"/>
    </source>
</evidence>
<keyword evidence="4" id="KW-0804">Transcription</keyword>
<dbReference type="Pfam" id="PF03466">
    <property type="entry name" value="LysR_substrate"/>
    <property type="match status" value="1"/>
</dbReference>
<organism evidence="6 7">
    <name type="scientific">Ephemeroptericola cinctiostellae</name>
    <dbReference type="NCBI Taxonomy" id="2268024"/>
    <lineage>
        <taxon>Bacteria</taxon>
        <taxon>Pseudomonadati</taxon>
        <taxon>Pseudomonadota</taxon>
        <taxon>Betaproteobacteria</taxon>
        <taxon>Burkholderiales</taxon>
        <taxon>Burkholderiaceae</taxon>
        <taxon>Ephemeroptericola</taxon>
    </lineage>
</organism>
<feature type="domain" description="HTH lysR-type" evidence="5">
    <location>
        <begin position="11"/>
        <end position="68"/>
    </location>
</feature>
<evidence type="ECO:0000256" key="2">
    <source>
        <dbReference type="ARBA" id="ARBA00023015"/>
    </source>
</evidence>
<dbReference type="Proteomes" id="UP000252182">
    <property type="component" value="Chromosome"/>
</dbReference>
<dbReference type="Gene3D" id="1.10.10.10">
    <property type="entry name" value="Winged helix-like DNA-binding domain superfamily/Winged helix DNA-binding domain"/>
    <property type="match status" value="1"/>
</dbReference>
<gene>
    <name evidence="6" type="primary">trpI</name>
    <name evidence="6" type="ORF">DTO96_100355</name>
</gene>
<protein>
    <submittedName>
        <fullName evidence="6">HTH-type transcriptional regulator TrpI</fullName>
    </submittedName>
</protein>
<dbReference type="KEGG" id="hyf:DTO96_100355"/>
<evidence type="ECO:0000256" key="3">
    <source>
        <dbReference type="ARBA" id="ARBA00023125"/>
    </source>
</evidence>
<dbReference type="InterPro" id="IPR036388">
    <property type="entry name" value="WH-like_DNA-bd_sf"/>
</dbReference>
<dbReference type="InterPro" id="IPR058163">
    <property type="entry name" value="LysR-type_TF_proteobact-type"/>
</dbReference>
<evidence type="ECO:0000259" key="5">
    <source>
        <dbReference type="PROSITE" id="PS50931"/>
    </source>
</evidence>
<keyword evidence="2" id="KW-0805">Transcription regulation</keyword>